<comment type="caution">
    <text evidence="3">The sequence shown here is derived from an EMBL/GenBank/DDBJ whole genome shotgun (WGS) entry which is preliminary data.</text>
</comment>
<evidence type="ECO:0000256" key="2">
    <source>
        <dbReference type="SAM" id="SignalP"/>
    </source>
</evidence>
<protein>
    <submittedName>
        <fullName evidence="3">Uncharacterized protein</fullName>
    </submittedName>
</protein>
<dbReference type="EMBL" id="CAJHUC010002998">
    <property type="protein sequence ID" value="CAD7705002.1"/>
    <property type="molecule type" value="Genomic_DNA"/>
</dbReference>
<evidence type="ECO:0000256" key="1">
    <source>
        <dbReference type="SAM" id="MobiDB-lite"/>
    </source>
</evidence>
<evidence type="ECO:0000313" key="4">
    <source>
        <dbReference type="Proteomes" id="UP000708148"/>
    </source>
</evidence>
<gene>
    <name evidence="3" type="ORF">OSTQU699_LOCUS10357</name>
</gene>
<name>A0A8S1JB90_9CHLO</name>
<dbReference type="Proteomes" id="UP000708148">
    <property type="component" value="Unassembled WGS sequence"/>
</dbReference>
<feature type="compositionally biased region" description="Basic and acidic residues" evidence="1">
    <location>
        <begin position="227"/>
        <end position="237"/>
    </location>
</feature>
<evidence type="ECO:0000313" key="3">
    <source>
        <dbReference type="EMBL" id="CAD7705002.1"/>
    </source>
</evidence>
<feature type="region of interest" description="Disordered" evidence="1">
    <location>
        <begin position="227"/>
        <end position="266"/>
    </location>
</feature>
<keyword evidence="4" id="KW-1185">Reference proteome</keyword>
<sequence length="669" mass="72880">MAGSRWHRRWAALLVVLQLAAGAMARRRNLPEGHGVEETRLDDKARIITWLNSLGRIGRHKVFISSEPGEAPLGYYEGITLSSIPRISDPRISAGNAPTIHFIFNVLPAWKGKNFYGGQTLENVVANKSRWPAYNDLTGSFEARHGFADTWPSWVVAYSDASPFHFVTEELRTVSPGLLLGRSYLLPAVAGDEPFFEYALLNTDLLAKGIEVPSGLKGRVEKAADVLGAKEDKEPTKAPRPPRKRLDKKQAPPRYGPAPKIPSFSSPSELQEWIAGLSAGARTRLFASTEPGPMPLGAYYGTMVGASGLSFDTFNVSFRNAATFRSLAPDWRGKHFLGNGKVQNIVRSGTAFRSKHLRGSVALGQSLVDGKQSWILRNSIVSVSYFLMDEMREIQPGFLLGKTFLSDASPGDKPLFDCTLVKVADGVPKGKTASDIIEAAVKDEFASAIAVEPEASPPSTQKGDTGVKASKHHTHPAPGGQDETGAKLAVPEFSDAVSFKTWLSNLDESERKQAFEATSMGSRPRGVYSVFIVSDVPRLEDFNILSQDRAIVQFFMQQLVGRIFDRTGSSHSVLRNDAAFDPDMLVGEVKIGEGFADSADSWIVRSSNESLTAVMVDELREIEPGFFYGRTFPRPVGFGDKPLFECGLVKVADKVPKGLTASAFLDAAV</sequence>
<proteinExistence type="predicted"/>
<feature type="region of interest" description="Disordered" evidence="1">
    <location>
        <begin position="451"/>
        <end position="485"/>
    </location>
</feature>
<feature type="signal peptide" evidence="2">
    <location>
        <begin position="1"/>
        <end position="25"/>
    </location>
</feature>
<organism evidence="3 4">
    <name type="scientific">Ostreobium quekettii</name>
    <dbReference type="NCBI Taxonomy" id="121088"/>
    <lineage>
        <taxon>Eukaryota</taxon>
        <taxon>Viridiplantae</taxon>
        <taxon>Chlorophyta</taxon>
        <taxon>core chlorophytes</taxon>
        <taxon>Ulvophyceae</taxon>
        <taxon>TCBD clade</taxon>
        <taxon>Bryopsidales</taxon>
        <taxon>Ostreobineae</taxon>
        <taxon>Ostreobiaceae</taxon>
        <taxon>Ostreobium</taxon>
    </lineage>
</organism>
<keyword evidence="2" id="KW-0732">Signal</keyword>
<feature type="chain" id="PRO_5035902535" evidence="2">
    <location>
        <begin position="26"/>
        <end position="669"/>
    </location>
</feature>
<reference evidence="3" key="1">
    <citation type="submission" date="2020-12" db="EMBL/GenBank/DDBJ databases">
        <authorList>
            <person name="Iha C."/>
        </authorList>
    </citation>
    <scope>NUCLEOTIDE SEQUENCE</scope>
</reference>
<dbReference type="AlphaFoldDB" id="A0A8S1JB90"/>
<accession>A0A8S1JB90</accession>